<gene>
    <name evidence="2" type="ORF">NU09_1320</name>
</gene>
<dbReference type="AlphaFoldDB" id="A0A444WDA9"/>
<evidence type="ECO:0000313" key="3">
    <source>
        <dbReference type="Proteomes" id="UP000289775"/>
    </source>
</evidence>
<dbReference type="SUPFAM" id="SSF51735">
    <property type="entry name" value="NAD(P)-binding Rossmann-fold domains"/>
    <property type="match status" value="1"/>
</dbReference>
<proteinExistence type="predicted"/>
<dbReference type="Gene3D" id="3.40.50.720">
    <property type="entry name" value="NAD(P)-binding Rossmann-like Domain"/>
    <property type="match status" value="1"/>
</dbReference>
<comment type="caution">
    <text evidence="2">The sequence shown here is derived from an EMBL/GenBank/DDBJ whole genome shotgun (WGS) entry which is preliminary data.</text>
</comment>
<dbReference type="OrthoDB" id="751203at2"/>
<dbReference type="EMBL" id="JUIW01000004">
    <property type="protein sequence ID" value="RYJ43812.1"/>
    <property type="molecule type" value="Genomic_DNA"/>
</dbReference>
<accession>A0A444WDA9</accession>
<feature type="domain" description="NAD(P)-binding" evidence="1">
    <location>
        <begin position="9"/>
        <end position="124"/>
    </location>
</feature>
<dbReference type="CDD" id="cd05266">
    <property type="entry name" value="SDR_a4"/>
    <property type="match status" value="1"/>
</dbReference>
<dbReference type="RefSeq" id="WP_129750472.1">
    <property type="nucleotide sequence ID" value="NZ_JUIW01000004.1"/>
</dbReference>
<dbReference type="InterPro" id="IPR051783">
    <property type="entry name" value="NAD(P)-dependent_oxidoreduct"/>
</dbReference>
<dbReference type="GO" id="GO:0005737">
    <property type="term" value="C:cytoplasm"/>
    <property type="evidence" value="ECO:0007669"/>
    <property type="project" value="TreeGrafter"/>
</dbReference>
<reference evidence="2 3" key="1">
    <citation type="submission" date="2014-12" db="EMBL/GenBank/DDBJ databases">
        <title>Genome sequence of Flavobacterium beibuense RSKm HC5.</title>
        <authorList>
            <person name="Kim J.F."/>
            <person name="Song J.Y."/>
            <person name="Kwak M.-J."/>
            <person name="Lee S.-W."/>
        </authorList>
    </citation>
    <scope>NUCLEOTIDE SEQUENCE [LARGE SCALE GENOMIC DNA]</scope>
    <source>
        <strain evidence="2 3">RSKm HC5</strain>
    </source>
</reference>
<dbReference type="PANTHER" id="PTHR48079:SF6">
    <property type="entry name" value="NAD(P)-BINDING DOMAIN-CONTAINING PROTEIN-RELATED"/>
    <property type="match status" value="1"/>
</dbReference>
<dbReference type="InterPro" id="IPR036291">
    <property type="entry name" value="NAD(P)-bd_dom_sf"/>
</dbReference>
<name>A0A444WDA9_9FLAO</name>
<keyword evidence="3" id="KW-1185">Reference proteome</keyword>
<dbReference type="InterPro" id="IPR016040">
    <property type="entry name" value="NAD(P)-bd_dom"/>
</dbReference>
<dbReference type="GO" id="GO:0004029">
    <property type="term" value="F:aldehyde dehydrogenase (NAD+) activity"/>
    <property type="evidence" value="ECO:0007669"/>
    <property type="project" value="TreeGrafter"/>
</dbReference>
<sequence>MQVSILGIGWLGLPLAQSLLQKGFKVKGSVTSAEKLELVKEHNIIPYQVSLTANTVEGDIANFLSKSEVLIINIPPKLRNADSESFTDKIKTLIPYIEQSGIEKVLFVSSISVYGEKNTGMVTEDTIPFPDTESGKQLLETEKLLSGNNKFKTSLLRFAGLIGGERHPVYHLAGKENLPNPNAPVNLIDRKDCIAVIEAIIEKNTWGETFNAASPEHPTRKEYYTKKAEELNLTVPTFLTDDKKEGKIISSEKITSVLGHPFNNL</sequence>
<protein>
    <submittedName>
        <fullName evidence="2">NAD-dependent epimerase/dehydratase</fullName>
    </submittedName>
</protein>
<evidence type="ECO:0000259" key="1">
    <source>
        <dbReference type="Pfam" id="PF13460"/>
    </source>
</evidence>
<evidence type="ECO:0000313" key="2">
    <source>
        <dbReference type="EMBL" id="RYJ43812.1"/>
    </source>
</evidence>
<dbReference type="Pfam" id="PF13460">
    <property type="entry name" value="NAD_binding_10"/>
    <property type="match status" value="1"/>
</dbReference>
<dbReference type="PANTHER" id="PTHR48079">
    <property type="entry name" value="PROTEIN YEEZ"/>
    <property type="match status" value="1"/>
</dbReference>
<organism evidence="2 3">
    <name type="scientific">Flavobacterium beibuense</name>
    <dbReference type="NCBI Taxonomy" id="657326"/>
    <lineage>
        <taxon>Bacteria</taxon>
        <taxon>Pseudomonadati</taxon>
        <taxon>Bacteroidota</taxon>
        <taxon>Flavobacteriia</taxon>
        <taxon>Flavobacteriales</taxon>
        <taxon>Flavobacteriaceae</taxon>
        <taxon>Flavobacterium</taxon>
    </lineage>
</organism>
<dbReference type="Proteomes" id="UP000289775">
    <property type="component" value="Unassembled WGS sequence"/>
</dbReference>